<evidence type="ECO:0000313" key="3">
    <source>
        <dbReference type="Proteomes" id="UP001163156"/>
    </source>
</evidence>
<proteinExistence type="predicted"/>
<evidence type="ECO:0000259" key="1">
    <source>
        <dbReference type="Pfam" id="PF00561"/>
    </source>
</evidence>
<dbReference type="InterPro" id="IPR050266">
    <property type="entry name" value="AB_hydrolase_sf"/>
</dbReference>
<reference evidence="2" key="1">
    <citation type="submission" date="2022-10" db="EMBL/GenBank/DDBJ databases">
        <title>Algoriphagus sp. a novel bacteria isolate from halophytes salicornia europaea.</title>
        <authorList>
            <person name="Peng Y."/>
            <person name="Jiang L."/>
            <person name="Lee J."/>
        </authorList>
    </citation>
    <scope>NUCLEOTIDE SEQUENCE</scope>
    <source>
        <strain evidence="2">TR-M5</strain>
    </source>
</reference>
<sequence length="266" mass="30367">MPFLEVNETRLYYEDTELGDEVIVFSHGLLWSQHMFREQVEFLKTRFRVIAYDHRGQGQSQVKQPFDMDTLTEDAVELIRSLTDKPVHFAGLSMGGFIGMRLAARHPELIKSLILMETSANAEPVENLPKYTTLTKIVKWFGVLPLVANKVMPIMFAESWLHDPLNRDKVDYWKKQLRLNAKTIVGPVEGVIRRKGIEDELAMIKCPTLIIVGDEDVATRPEKSKFIQMGIRHARLHVIPGAGHSSCIEKPKAINHLLGDWLIEKS</sequence>
<feature type="domain" description="AB hydrolase-1" evidence="1">
    <location>
        <begin position="22"/>
        <end position="251"/>
    </location>
</feature>
<dbReference type="Proteomes" id="UP001163156">
    <property type="component" value="Chromosome"/>
</dbReference>
<keyword evidence="2" id="KW-0378">Hydrolase</keyword>
<dbReference type="RefSeq" id="WP_264808630.1">
    <property type="nucleotide sequence ID" value="NZ_CP110226.1"/>
</dbReference>
<dbReference type="PRINTS" id="PR00111">
    <property type="entry name" value="ABHYDROLASE"/>
</dbReference>
<protein>
    <submittedName>
        <fullName evidence="2">Alpha/beta hydrolase</fullName>
    </submittedName>
</protein>
<accession>A0ABY6MEF1</accession>
<evidence type="ECO:0000313" key="2">
    <source>
        <dbReference type="EMBL" id="UZD22175.1"/>
    </source>
</evidence>
<dbReference type="PANTHER" id="PTHR43798">
    <property type="entry name" value="MONOACYLGLYCEROL LIPASE"/>
    <property type="match status" value="1"/>
</dbReference>
<gene>
    <name evidence="2" type="ORF">OM944_16060</name>
</gene>
<dbReference type="SUPFAM" id="SSF53474">
    <property type="entry name" value="alpha/beta-Hydrolases"/>
    <property type="match status" value="1"/>
</dbReference>
<dbReference type="PANTHER" id="PTHR43798:SF29">
    <property type="entry name" value="AB HYDROLASE-1 DOMAIN-CONTAINING PROTEIN"/>
    <property type="match status" value="1"/>
</dbReference>
<name>A0ABY6MEF1_9BACT</name>
<dbReference type="EMBL" id="CP110226">
    <property type="protein sequence ID" value="UZD22175.1"/>
    <property type="molecule type" value="Genomic_DNA"/>
</dbReference>
<dbReference type="Pfam" id="PF00561">
    <property type="entry name" value="Abhydrolase_1"/>
    <property type="match status" value="1"/>
</dbReference>
<keyword evidence="3" id="KW-1185">Reference proteome</keyword>
<dbReference type="InterPro" id="IPR029058">
    <property type="entry name" value="AB_hydrolase_fold"/>
</dbReference>
<organism evidence="2 3">
    <name type="scientific">Algoriphagus halophytocola</name>
    <dbReference type="NCBI Taxonomy" id="2991499"/>
    <lineage>
        <taxon>Bacteria</taxon>
        <taxon>Pseudomonadati</taxon>
        <taxon>Bacteroidota</taxon>
        <taxon>Cytophagia</taxon>
        <taxon>Cytophagales</taxon>
        <taxon>Cyclobacteriaceae</taxon>
        <taxon>Algoriphagus</taxon>
    </lineage>
</organism>
<dbReference type="Gene3D" id="3.40.50.1820">
    <property type="entry name" value="alpha/beta hydrolase"/>
    <property type="match status" value="1"/>
</dbReference>
<dbReference type="GO" id="GO:0016787">
    <property type="term" value="F:hydrolase activity"/>
    <property type="evidence" value="ECO:0007669"/>
    <property type="project" value="UniProtKB-KW"/>
</dbReference>
<dbReference type="InterPro" id="IPR000073">
    <property type="entry name" value="AB_hydrolase_1"/>
</dbReference>